<dbReference type="PANTHER" id="PTHR30603">
    <property type="entry name" value="RNA POLYMERASE SIGMA FACTOR RPO"/>
    <property type="match status" value="1"/>
</dbReference>
<feature type="coiled-coil region" evidence="7">
    <location>
        <begin position="407"/>
        <end position="434"/>
    </location>
</feature>
<keyword evidence="12" id="KW-1185">Reference proteome</keyword>
<dbReference type="PROSITE" id="PS00716">
    <property type="entry name" value="SIGMA70_2"/>
    <property type="match status" value="1"/>
</dbReference>
<evidence type="ECO:0000313" key="12">
    <source>
        <dbReference type="Proteomes" id="UP000019593"/>
    </source>
</evidence>
<dbReference type="eggNOG" id="COG0568">
    <property type="taxonomic scope" value="Bacteria"/>
</dbReference>
<dbReference type="Pfam" id="PF00140">
    <property type="entry name" value="Sigma70_r1_2"/>
    <property type="match status" value="1"/>
</dbReference>
<dbReference type="EMBL" id="CP004372">
    <property type="protein sequence ID" value="AHM04154.1"/>
    <property type="molecule type" value="Genomic_DNA"/>
</dbReference>
<dbReference type="InterPro" id="IPR012760">
    <property type="entry name" value="RNA_pol_sigma_RpoD_C"/>
</dbReference>
<dbReference type="HAMAP" id="MF_00963">
    <property type="entry name" value="Sigma70_RpoD_SigA"/>
    <property type="match status" value="1"/>
</dbReference>
<dbReference type="Proteomes" id="UP000019593">
    <property type="component" value="Chromosome"/>
</dbReference>
<comment type="similarity">
    <text evidence="6">Belongs to the sigma-70 factor family. RpoD/SigA subfamily.</text>
</comment>
<dbReference type="Pfam" id="PF04542">
    <property type="entry name" value="Sigma70_r2"/>
    <property type="match status" value="1"/>
</dbReference>
<dbReference type="NCBIfam" id="TIGR02393">
    <property type="entry name" value="RpoD_Cterm"/>
    <property type="match status" value="1"/>
</dbReference>
<evidence type="ECO:0000313" key="11">
    <source>
        <dbReference type="EMBL" id="AHM04154.1"/>
    </source>
</evidence>
<dbReference type="InterPro" id="IPR007630">
    <property type="entry name" value="RNA_pol_sigma70_r4"/>
</dbReference>
<protein>
    <recommendedName>
        <fullName evidence="6">RNA polymerase sigma factor RpoD</fullName>
    </recommendedName>
    <alternativeName>
        <fullName evidence="6">Sigma-70</fullName>
    </alternativeName>
</protein>
<dbReference type="STRING" id="1294273.roselon_01788"/>
<dbReference type="Pfam" id="PF04545">
    <property type="entry name" value="Sigma70_r4"/>
    <property type="match status" value="1"/>
</dbReference>
<dbReference type="InterPro" id="IPR007127">
    <property type="entry name" value="RNA_pol_sigma_70_r1_1"/>
</dbReference>
<dbReference type="PRINTS" id="PR00046">
    <property type="entry name" value="SIGMA70FCT"/>
</dbReference>
<dbReference type="InterPro" id="IPR050239">
    <property type="entry name" value="Sigma-70_RNA_pol_init_factors"/>
</dbReference>
<feature type="coiled-coil region" evidence="7">
    <location>
        <begin position="287"/>
        <end position="321"/>
    </location>
</feature>
<evidence type="ECO:0000256" key="7">
    <source>
        <dbReference type="SAM" id="Coils"/>
    </source>
</evidence>
<evidence type="ECO:0000256" key="8">
    <source>
        <dbReference type="SAM" id="MobiDB-lite"/>
    </source>
</evidence>
<dbReference type="NCBIfam" id="NF004208">
    <property type="entry name" value="PRK05658.1"/>
    <property type="match status" value="1"/>
</dbReference>
<dbReference type="NCBIfam" id="TIGR02937">
    <property type="entry name" value="sigma70-ECF"/>
    <property type="match status" value="1"/>
</dbReference>
<keyword evidence="5 6" id="KW-0804">Transcription</keyword>
<reference evidence="11 12" key="1">
    <citation type="submission" date="2013-03" db="EMBL/GenBank/DDBJ databases">
        <authorList>
            <person name="Fiebig A."/>
            <person name="Goeker M."/>
            <person name="Klenk H.-P.P."/>
        </authorList>
    </citation>
    <scope>NUCLEOTIDE SEQUENCE [LARGE SCALE GENOMIC DNA]</scope>
    <source>
        <strain evidence="12">DSM 19469</strain>
    </source>
</reference>
<dbReference type="FunFam" id="1.10.601.10:FF:000001">
    <property type="entry name" value="RNA polymerase sigma factor SigA"/>
    <property type="match status" value="1"/>
</dbReference>
<evidence type="ECO:0000256" key="2">
    <source>
        <dbReference type="ARBA" id="ARBA00023015"/>
    </source>
</evidence>
<dbReference type="PROSITE" id="PS00715">
    <property type="entry name" value="SIGMA70_1"/>
    <property type="match status" value="1"/>
</dbReference>
<feature type="short sequence motif" description="Interaction with polymerase core subunit RpoC" evidence="6">
    <location>
        <begin position="452"/>
        <end position="455"/>
    </location>
</feature>
<evidence type="ECO:0000259" key="10">
    <source>
        <dbReference type="PROSITE" id="PS00716"/>
    </source>
</evidence>
<dbReference type="InterPro" id="IPR007631">
    <property type="entry name" value="RNA_pol_sigma_70_non-ess"/>
</dbReference>
<dbReference type="Gene3D" id="1.10.10.10">
    <property type="entry name" value="Winged helix-like DNA-binding domain superfamily/Winged helix DNA-binding domain"/>
    <property type="match status" value="2"/>
</dbReference>
<dbReference type="InterPro" id="IPR036388">
    <property type="entry name" value="WH-like_DNA-bd_sf"/>
</dbReference>
<dbReference type="Gene3D" id="1.10.601.10">
    <property type="entry name" value="RNA Polymerase Primary Sigma Factor"/>
    <property type="match status" value="1"/>
</dbReference>
<dbReference type="AlphaFoldDB" id="W8RSI4"/>
<dbReference type="GO" id="GO:0006352">
    <property type="term" value="P:DNA-templated transcription initiation"/>
    <property type="evidence" value="ECO:0007669"/>
    <property type="project" value="UniProtKB-UniRule"/>
</dbReference>
<name>W8RSI4_9RHOB</name>
<dbReference type="Pfam" id="PF03979">
    <property type="entry name" value="Sigma70_r1_1"/>
    <property type="match status" value="1"/>
</dbReference>
<feature type="region of interest" description="Sigma-70 factor domain-2" evidence="6">
    <location>
        <begin position="428"/>
        <end position="498"/>
    </location>
</feature>
<sequence length="662" mass="75315">MAKDTDDRKAEGDEPEIGLDMSQAAVKKMIAEAKARGYITYDQLNTVLPPEQVSSEQIEDVMSMLSEMGINVIEDEEAEDTDEQKESTDVVETSTSREVAVAQTETEKLDRTDDPVRMYLREMGSVELLSREGEIAIAKRIEAGRNTMIAGLCESPLTFQAITIWRDELLDEDILLRDVIDLDATFGNQLDDEEDSAPVVETLTPGAAPKPEAKSDQPELDADGNPIAKDDDDDEDEQANMSLAAMEAALKPRVLETLDRIADDYARLAEMQDLRISATLNEDASFSTDDEAEYQQLRSEIVELVNELHLHNNRIEALIDQLYGINRRIMSIDSAMVKLADQARINRREFIEEYRGSELDPSWVDRMTGKSGRGWQALMDRSRPKVEELRADMAQVGTYVGLDIQEFRRIVAQVQKGEKEARQAKKEMVEANLRLVISIAKKYTNRGLQFLDLIQEGNIGLMKAVDKFEYRRGYKFSTYATWWIRQAITRSIADQARTIRIPVHMIETINKLVRTGRQMLHEIGREPTPEELAEKLQMPLEKVRKVMKIAKEPISLETPIGDEEDSQLGDFIEDKNAVLPLDSAIQENLKETTTRVLASLTPREERVLRMRFGIGMNTDHTLEEVGQQFSVTRERIRQIEAKALRKLKHPSRSRKLRSFLDQ</sequence>
<keyword evidence="7" id="KW-0175">Coiled coil</keyword>
<feature type="region of interest" description="Sigma-70 factor domain-4" evidence="6">
    <location>
        <begin position="596"/>
        <end position="649"/>
    </location>
</feature>
<proteinExistence type="inferred from homology"/>
<dbReference type="PATRIC" id="fig|1294273.3.peg.1761"/>
<accession>W8RSI4</accession>
<dbReference type="InterPro" id="IPR028630">
    <property type="entry name" value="Sigma70_RpoD"/>
</dbReference>
<dbReference type="InterPro" id="IPR013325">
    <property type="entry name" value="RNA_pol_sigma_r2"/>
</dbReference>
<feature type="domain" description="RNA polymerase sigma-70" evidence="9">
    <location>
        <begin position="452"/>
        <end position="465"/>
    </location>
</feature>
<feature type="DNA-binding region" description="H-T-H motif" evidence="6">
    <location>
        <begin position="622"/>
        <end position="641"/>
    </location>
</feature>
<dbReference type="GO" id="GO:0016987">
    <property type="term" value="F:sigma factor activity"/>
    <property type="evidence" value="ECO:0007669"/>
    <property type="project" value="UniProtKB-UniRule"/>
</dbReference>
<evidence type="ECO:0000256" key="5">
    <source>
        <dbReference type="ARBA" id="ARBA00023163"/>
    </source>
</evidence>
<dbReference type="OrthoDB" id="9809557at2"/>
<dbReference type="Pfam" id="PF04546">
    <property type="entry name" value="Sigma70_ner"/>
    <property type="match status" value="1"/>
</dbReference>
<dbReference type="InterPro" id="IPR009042">
    <property type="entry name" value="RNA_pol_sigma70_r1_2"/>
</dbReference>
<dbReference type="InterPro" id="IPR000943">
    <property type="entry name" value="RNA_pol_sigma70"/>
</dbReference>
<evidence type="ECO:0000256" key="6">
    <source>
        <dbReference type="HAMAP-Rule" id="MF_00963"/>
    </source>
</evidence>
<evidence type="ECO:0000256" key="4">
    <source>
        <dbReference type="ARBA" id="ARBA00023125"/>
    </source>
</evidence>
<dbReference type="KEGG" id="red:roselon_01788"/>
<evidence type="ECO:0000259" key="9">
    <source>
        <dbReference type="PROSITE" id="PS00715"/>
    </source>
</evidence>
<dbReference type="PANTHER" id="PTHR30603:SF60">
    <property type="entry name" value="RNA POLYMERASE SIGMA FACTOR RPOD"/>
    <property type="match status" value="1"/>
</dbReference>
<gene>
    <name evidence="6" type="primary">rpoD</name>
    <name evidence="11" type="ORF">roselon_01788</name>
</gene>
<comment type="subunit">
    <text evidence="6">Interacts transiently with the RNA polymerase catalytic core.</text>
</comment>
<dbReference type="RefSeq" id="WP_025311965.1">
    <property type="nucleotide sequence ID" value="NZ_CP004372.1"/>
</dbReference>
<keyword evidence="2 6" id="KW-0805">Transcription regulation</keyword>
<feature type="domain" description="RNA polymerase sigma-70" evidence="10">
    <location>
        <begin position="621"/>
        <end position="647"/>
    </location>
</feature>
<dbReference type="GO" id="GO:0003677">
    <property type="term" value="F:DNA binding"/>
    <property type="evidence" value="ECO:0007669"/>
    <property type="project" value="UniProtKB-UniRule"/>
</dbReference>
<comment type="subcellular location">
    <subcellularLocation>
        <location evidence="6">Cytoplasm</location>
    </subcellularLocation>
</comment>
<dbReference type="SUPFAM" id="SSF88659">
    <property type="entry name" value="Sigma3 and sigma4 domains of RNA polymerase sigma factors"/>
    <property type="match status" value="2"/>
</dbReference>
<dbReference type="Pfam" id="PF04539">
    <property type="entry name" value="Sigma70_r3"/>
    <property type="match status" value="1"/>
</dbReference>
<dbReference type="SUPFAM" id="SSF88946">
    <property type="entry name" value="Sigma2 domain of RNA polymerase sigma factors"/>
    <property type="match status" value="1"/>
</dbReference>
<feature type="region of interest" description="Sigma-70 factor domain-3" evidence="6">
    <location>
        <begin position="507"/>
        <end position="583"/>
    </location>
</feature>
<dbReference type="InterPro" id="IPR007624">
    <property type="entry name" value="RNA_pol_sigma70_r3"/>
</dbReference>
<dbReference type="CDD" id="cd06171">
    <property type="entry name" value="Sigma70_r4"/>
    <property type="match status" value="1"/>
</dbReference>
<evidence type="ECO:0000256" key="3">
    <source>
        <dbReference type="ARBA" id="ARBA00023082"/>
    </source>
</evidence>
<dbReference type="GO" id="GO:0005737">
    <property type="term" value="C:cytoplasm"/>
    <property type="evidence" value="ECO:0007669"/>
    <property type="project" value="UniProtKB-SubCell"/>
</dbReference>
<dbReference type="InterPro" id="IPR042189">
    <property type="entry name" value="RNA_pol_sigma_70_r1_1_sf"/>
</dbReference>
<dbReference type="InterPro" id="IPR014284">
    <property type="entry name" value="RNA_pol_sigma-70_dom"/>
</dbReference>
<keyword evidence="3 6" id="KW-0731">Sigma factor</keyword>
<comment type="function">
    <text evidence="6">Sigma factors are initiation factors that promote the attachment of RNA polymerase to specific initiation sites and are then released. This sigma factor is the primary sigma factor during exponential growth.</text>
</comment>
<evidence type="ECO:0000256" key="1">
    <source>
        <dbReference type="ARBA" id="ARBA00022490"/>
    </source>
</evidence>
<organism evidence="11 12">
    <name type="scientific">Roseicyclus elongatus DSM 19469</name>
    <dbReference type="NCBI Taxonomy" id="1294273"/>
    <lineage>
        <taxon>Bacteria</taxon>
        <taxon>Pseudomonadati</taxon>
        <taxon>Pseudomonadota</taxon>
        <taxon>Alphaproteobacteria</taxon>
        <taxon>Rhodobacterales</taxon>
        <taxon>Roseobacteraceae</taxon>
        <taxon>Roseicyclus</taxon>
    </lineage>
</organism>
<keyword evidence="4 6" id="KW-0238">DNA-binding</keyword>
<dbReference type="Gene3D" id="1.10.220.120">
    <property type="entry name" value="Sigma-70 factor, region 1.1"/>
    <property type="match status" value="1"/>
</dbReference>
<dbReference type="HOGENOM" id="CLU_014793_7_2_5"/>
<keyword evidence="1 6" id="KW-0963">Cytoplasm</keyword>
<dbReference type="FunFam" id="1.10.10.10:FF:000002">
    <property type="entry name" value="RNA polymerase sigma factor SigA"/>
    <property type="match status" value="1"/>
</dbReference>
<dbReference type="InterPro" id="IPR013324">
    <property type="entry name" value="RNA_pol_sigma_r3/r4-like"/>
</dbReference>
<feature type="region of interest" description="Disordered" evidence="8">
    <location>
        <begin position="202"/>
        <end position="238"/>
    </location>
</feature>
<dbReference type="InterPro" id="IPR007627">
    <property type="entry name" value="RNA_pol_sigma70_r2"/>
</dbReference>
<dbReference type="FunFam" id="1.10.10.10:FF:000004">
    <property type="entry name" value="RNA polymerase sigma factor SigA"/>
    <property type="match status" value="1"/>
</dbReference>